<dbReference type="EMBL" id="PQXO01000376">
    <property type="protein sequence ID" value="TGO85644.1"/>
    <property type="molecule type" value="Genomic_DNA"/>
</dbReference>
<feature type="coiled-coil region" evidence="1">
    <location>
        <begin position="266"/>
        <end position="297"/>
    </location>
</feature>
<keyword evidence="1" id="KW-0175">Coiled coil</keyword>
<name>A0A4Z1KPJ6_9HELO</name>
<feature type="compositionally biased region" description="Basic and acidic residues" evidence="2">
    <location>
        <begin position="197"/>
        <end position="210"/>
    </location>
</feature>
<sequence length="563" mass="63478">MVTARNTKTALGVDVDKTFWIGSKAACDSERALGKRPLISLAQCDPRNVGMKLHGIGLYFDGSPTSSELKEFLPSEDAAMINLRCWHNTDLLKFGRAVHTGVVYSELFDEINGNGKLRHASTDLELSQEKIGSEIHDGDFKILGMIKGIFLSKRATSLAGHVPRGDKKMIATSDSNQGSCSSEDQGNEIQTEAEEQDLPKEPGSEPREGIFKLGNPQSKWPEVLYEKLLTPGLVAAKKVFDEQYTTQVFALDTKYMRMEDGFMKKLKTANKEISVLNAQYTKIKHELQKKLEAVYEENFDLKTRIMKMVVIFEEMSRHMDDLNKMLMKIAAQRLELAEKLRSSLENVPQPLVEREVETTSAQTLEECVSGKMWFRDPKINPKNIIEAIKDAHLHHIQFVRDTDQLEQSPVQSTSSPEVVPTFCTSDMGISLLDVEGGLDDSFFDELMSGSAKEDGDIEDSYVNETGQQKTLQQNMEKEVDHTFFDDLTKQPKTIQQNTERELDHTFFEDVMSNSTKRGNDIESLSGSERNWLKAAQQHEIPASQPQDLEDELTIVVDTTLRIL</sequence>
<keyword evidence="4" id="KW-1185">Reference proteome</keyword>
<dbReference type="Proteomes" id="UP000297280">
    <property type="component" value="Unassembled WGS sequence"/>
</dbReference>
<proteinExistence type="predicted"/>
<organism evidence="3 4">
    <name type="scientific">Botrytis porri</name>
    <dbReference type="NCBI Taxonomy" id="87229"/>
    <lineage>
        <taxon>Eukaryota</taxon>
        <taxon>Fungi</taxon>
        <taxon>Dikarya</taxon>
        <taxon>Ascomycota</taxon>
        <taxon>Pezizomycotina</taxon>
        <taxon>Leotiomycetes</taxon>
        <taxon>Helotiales</taxon>
        <taxon>Sclerotiniaceae</taxon>
        <taxon>Botrytis</taxon>
    </lineage>
</organism>
<accession>A0A4Z1KPJ6</accession>
<evidence type="ECO:0000256" key="2">
    <source>
        <dbReference type="SAM" id="MobiDB-lite"/>
    </source>
</evidence>
<reference evidence="3 4" key="1">
    <citation type="submission" date="2017-12" db="EMBL/GenBank/DDBJ databases">
        <title>Comparative genomics of Botrytis spp.</title>
        <authorList>
            <person name="Valero-Jimenez C.A."/>
            <person name="Tapia P."/>
            <person name="Veloso J."/>
            <person name="Silva-Moreno E."/>
            <person name="Staats M."/>
            <person name="Valdes J.H."/>
            <person name="Van Kan J.A.L."/>
        </authorList>
    </citation>
    <scope>NUCLEOTIDE SEQUENCE [LARGE SCALE GENOMIC DNA]</scope>
    <source>
        <strain evidence="3 4">MUCL3349</strain>
    </source>
</reference>
<feature type="region of interest" description="Disordered" evidence="2">
    <location>
        <begin position="166"/>
        <end position="214"/>
    </location>
</feature>
<protein>
    <submittedName>
        <fullName evidence="3">Uncharacterized protein</fullName>
    </submittedName>
</protein>
<dbReference type="AlphaFoldDB" id="A0A4Z1KPJ6"/>
<evidence type="ECO:0000313" key="3">
    <source>
        <dbReference type="EMBL" id="TGO85644.1"/>
    </source>
</evidence>
<evidence type="ECO:0000313" key="4">
    <source>
        <dbReference type="Proteomes" id="UP000297280"/>
    </source>
</evidence>
<comment type="caution">
    <text evidence="3">The sequence shown here is derived from an EMBL/GenBank/DDBJ whole genome shotgun (WGS) entry which is preliminary data.</text>
</comment>
<evidence type="ECO:0000256" key="1">
    <source>
        <dbReference type="SAM" id="Coils"/>
    </source>
</evidence>
<gene>
    <name evidence="3" type="ORF">BPOR_0377g00130</name>
</gene>
<feature type="compositionally biased region" description="Polar residues" evidence="2">
    <location>
        <begin position="172"/>
        <end position="190"/>
    </location>
</feature>